<dbReference type="Proteomes" id="UP001595528">
    <property type="component" value="Unassembled WGS sequence"/>
</dbReference>
<keyword evidence="1" id="KW-0489">Methyltransferase</keyword>
<dbReference type="RefSeq" id="WP_379902327.1">
    <property type="nucleotide sequence ID" value="NZ_JBHRTR010000028.1"/>
</dbReference>
<sequence>MYLIPLEEIRALVAGKRVAILLQGPSVRDARLDELLRLDGEWIIASLNKARAVEDLLPPGRGFDIVYCTAKQRIEEDLDWYSAYQGFLALSFEGWKLLGKGMIYQEEAPFLFNSITGLLYLLARGGAADIFIFGADGHGDGYHNEQLFDGPASWISRDTAVMNKFFWPVAETYGISLPRVTNVTPGSAISCFPILDQEAVVARERHDRLNRAAALEGRSTGLVWAPTVLSKLGIRARSSLWDLGCGNGEARDWFRARRVDAAGIDFSGRPDVEACLWLLPALYRRDFIYCVNVLEHIPEAHIDTVLRSAAALMGATGFFYIRTAAREDAPPAETLRPAAWWVARIEAHFAIMHLLQDDGFEAFFQGDWYVMQMDRHVGTARAPRDPDCIGIFVTGK</sequence>
<name>A0ABV7L2Y0_9PROT</name>
<proteinExistence type="predicted"/>
<dbReference type="InterPro" id="IPR029063">
    <property type="entry name" value="SAM-dependent_MTases_sf"/>
</dbReference>
<dbReference type="Pfam" id="PF13489">
    <property type="entry name" value="Methyltransf_23"/>
    <property type="match status" value="1"/>
</dbReference>
<protein>
    <submittedName>
        <fullName evidence="1">Methyltransferase domain-containing protein</fullName>
    </submittedName>
</protein>
<dbReference type="GO" id="GO:0032259">
    <property type="term" value="P:methylation"/>
    <property type="evidence" value="ECO:0007669"/>
    <property type="project" value="UniProtKB-KW"/>
</dbReference>
<dbReference type="EMBL" id="JBHRTR010000028">
    <property type="protein sequence ID" value="MFC3228839.1"/>
    <property type="molecule type" value="Genomic_DNA"/>
</dbReference>
<comment type="caution">
    <text evidence="1">The sequence shown here is derived from an EMBL/GenBank/DDBJ whole genome shotgun (WGS) entry which is preliminary data.</text>
</comment>
<dbReference type="Gene3D" id="3.40.50.150">
    <property type="entry name" value="Vaccinia Virus protein VP39"/>
    <property type="match status" value="1"/>
</dbReference>
<accession>A0ABV7L2Y0</accession>
<evidence type="ECO:0000313" key="1">
    <source>
        <dbReference type="EMBL" id="MFC3228839.1"/>
    </source>
</evidence>
<keyword evidence="2" id="KW-1185">Reference proteome</keyword>
<dbReference type="GO" id="GO:0008168">
    <property type="term" value="F:methyltransferase activity"/>
    <property type="evidence" value="ECO:0007669"/>
    <property type="project" value="UniProtKB-KW"/>
</dbReference>
<evidence type="ECO:0000313" key="2">
    <source>
        <dbReference type="Proteomes" id="UP001595528"/>
    </source>
</evidence>
<organism evidence="1 2">
    <name type="scientific">Marinibaculum pumilum</name>
    <dbReference type="NCBI Taxonomy" id="1766165"/>
    <lineage>
        <taxon>Bacteria</taxon>
        <taxon>Pseudomonadati</taxon>
        <taxon>Pseudomonadota</taxon>
        <taxon>Alphaproteobacteria</taxon>
        <taxon>Rhodospirillales</taxon>
        <taxon>Rhodospirillaceae</taxon>
        <taxon>Marinibaculum</taxon>
    </lineage>
</organism>
<reference evidence="2" key="1">
    <citation type="journal article" date="2019" name="Int. J. Syst. Evol. Microbiol.">
        <title>The Global Catalogue of Microorganisms (GCM) 10K type strain sequencing project: providing services to taxonomists for standard genome sequencing and annotation.</title>
        <authorList>
            <consortium name="The Broad Institute Genomics Platform"/>
            <consortium name="The Broad Institute Genome Sequencing Center for Infectious Disease"/>
            <person name="Wu L."/>
            <person name="Ma J."/>
        </authorList>
    </citation>
    <scope>NUCLEOTIDE SEQUENCE [LARGE SCALE GENOMIC DNA]</scope>
    <source>
        <strain evidence="2">KCTC 42964</strain>
    </source>
</reference>
<dbReference type="SUPFAM" id="SSF53335">
    <property type="entry name" value="S-adenosyl-L-methionine-dependent methyltransferases"/>
    <property type="match status" value="1"/>
</dbReference>
<gene>
    <name evidence="1" type="ORF">ACFOGJ_16460</name>
</gene>
<keyword evidence="1" id="KW-0808">Transferase</keyword>